<feature type="transmembrane region" description="Helical" evidence="1">
    <location>
        <begin position="39"/>
        <end position="58"/>
    </location>
</feature>
<gene>
    <name evidence="2" type="ORF">HOV93_51660</name>
</gene>
<evidence type="ECO:0000313" key="2">
    <source>
        <dbReference type="EMBL" id="MBA2117958.1"/>
    </source>
</evidence>
<evidence type="ECO:0000313" key="3">
    <source>
        <dbReference type="Proteomes" id="UP000551616"/>
    </source>
</evidence>
<name>A0A7V8VAH3_9BACT</name>
<dbReference type="AlphaFoldDB" id="A0A7V8VAH3"/>
<dbReference type="RefSeq" id="WP_207399313.1">
    <property type="nucleotide sequence ID" value="NZ_JABRWO010000023.1"/>
</dbReference>
<organism evidence="2 3">
    <name type="scientific">Bremerella alba</name>
    <dbReference type="NCBI Taxonomy" id="980252"/>
    <lineage>
        <taxon>Bacteria</taxon>
        <taxon>Pseudomonadati</taxon>
        <taxon>Planctomycetota</taxon>
        <taxon>Planctomycetia</taxon>
        <taxon>Pirellulales</taxon>
        <taxon>Pirellulaceae</taxon>
        <taxon>Bremerella</taxon>
    </lineage>
</organism>
<protein>
    <submittedName>
        <fullName evidence="2">Uncharacterized protein</fullName>
    </submittedName>
</protein>
<evidence type="ECO:0000256" key="1">
    <source>
        <dbReference type="SAM" id="Phobius"/>
    </source>
</evidence>
<accession>A0A7V8VAH3</accession>
<sequence>MNSRRAILQFSIAEVITVLTVFCLLIGTIWTPWWMLEWIFFGVAIVALLTTALACTAIGETRTFAAGFSILLIGYLTLSVITQATANAY</sequence>
<reference evidence="2 3" key="1">
    <citation type="submission" date="2020-05" db="EMBL/GenBank/DDBJ databases">
        <title>Bremerella alba sp. nov., a novel planctomycete isolated from the surface of the macroalga Fucus spiralis.</title>
        <authorList>
            <person name="Godinho O."/>
            <person name="Botelho R."/>
            <person name="Albuquerque L."/>
            <person name="Wiegand S."/>
            <person name="Da Costa M.S."/>
            <person name="Lobo-Da-Cunha A."/>
            <person name="Jogler C."/>
            <person name="Lage O.M."/>
        </authorList>
    </citation>
    <scope>NUCLEOTIDE SEQUENCE [LARGE SCALE GENOMIC DNA]</scope>
    <source>
        <strain evidence="2 3">FF15</strain>
    </source>
</reference>
<feature type="transmembrane region" description="Helical" evidence="1">
    <location>
        <begin position="12"/>
        <end position="33"/>
    </location>
</feature>
<keyword evidence="1" id="KW-0812">Transmembrane</keyword>
<comment type="caution">
    <text evidence="2">The sequence shown here is derived from an EMBL/GenBank/DDBJ whole genome shotgun (WGS) entry which is preliminary data.</text>
</comment>
<keyword evidence="3" id="KW-1185">Reference proteome</keyword>
<feature type="transmembrane region" description="Helical" evidence="1">
    <location>
        <begin position="65"/>
        <end position="86"/>
    </location>
</feature>
<proteinExistence type="predicted"/>
<keyword evidence="1" id="KW-0472">Membrane</keyword>
<dbReference type="Proteomes" id="UP000551616">
    <property type="component" value="Unassembled WGS sequence"/>
</dbReference>
<dbReference type="EMBL" id="JABRWO010000023">
    <property type="protein sequence ID" value="MBA2117958.1"/>
    <property type="molecule type" value="Genomic_DNA"/>
</dbReference>
<keyword evidence="1" id="KW-1133">Transmembrane helix</keyword>